<comment type="caution">
    <text evidence="4">The sequence shown here is derived from an EMBL/GenBank/DDBJ whole genome shotgun (WGS) entry which is preliminary data.</text>
</comment>
<dbReference type="Proteomes" id="UP000239711">
    <property type="component" value="Unassembled WGS sequence"/>
</dbReference>
<dbReference type="Pfam" id="PF04773">
    <property type="entry name" value="FecR"/>
    <property type="match status" value="1"/>
</dbReference>
<keyword evidence="1" id="KW-0472">Membrane</keyword>
<keyword evidence="5" id="KW-1185">Reference proteome</keyword>
<feature type="domain" description="Protein FecR C-terminal" evidence="3">
    <location>
        <begin position="262"/>
        <end position="325"/>
    </location>
</feature>
<keyword evidence="1" id="KW-1133">Transmembrane helix</keyword>
<proteinExistence type="predicted"/>
<feature type="transmembrane region" description="Helical" evidence="1">
    <location>
        <begin position="85"/>
        <end position="106"/>
    </location>
</feature>
<dbReference type="RefSeq" id="WP_105716411.1">
    <property type="nucleotide sequence ID" value="NZ_PVBQ01000005.1"/>
</dbReference>
<dbReference type="Pfam" id="PF16344">
    <property type="entry name" value="FecR_C"/>
    <property type="match status" value="1"/>
</dbReference>
<dbReference type="InterPro" id="IPR006860">
    <property type="entry name" value="FecR"/>
</dbReference>
<dbReference type="InterPro" id="IPR032508">
    <property type="entry name" value="FecR_C"/>
</dbReference>
<evidence type="ECO:0008006" key="6">
    <source>
        <dbReference type="Google" id="ProtNLM"/>
    </source>
</evidence>
<dbReference type="PANTHER" id="PTHR30273">
    <property type="entry name" value="PERIPLASMIC SIGNAL SENSOR AND SIGMA FACTOR ACTIVATOR FECR-RELATED"/>
    <property type="match status" value="1"/>
</dbReference>
<organism evidence="4 5">
    <name type="scientific">Sphingobacterium haloxyli</name>
    <dbReference type="NCBI Taxonomy" id="2100533"/>
    <lineage>
        <taxon>Bacteria</taxon>
        <taxon>Pseudomonadati</taxon>
        <taxon>Bacteroidota</taxon>
        <taxon>Sphingobacteriia</taxon>
        <taxon>Sphingobacteriales</taxon>
        <taxon>Sphingobacteriaceae</taxon>
        <taxon>Sphingobacterium</taxon>
    </lineage>
</organism>
<name>A0A2S9J4V1_9SPHI</name>
<evidence type="ECO:0000259" key="2">
    <source>
        <dbReference type="Pfam" id="PF04773"/>
    </source>
</evidence>
<protein>
    <recommendedName>
        <fullName evidence="6">Anti-sigma factor</fullName>
    </recommendedName>
</protein>
<dbReference type="AlphaFoldDB" id="A0A2S9J4V1"/>
<dbReference type="PANTHER" id="PTHR30273:SF2">
    <property type="entry name" value="PROTEIN FECR"/>
    <property type="match status" value="1"/>
</dbReference>
<dbReference type="InterPro" id="IPR012373">
    <property type="entry name" value="Ferrdict_sens_TM"/>
</dbReference>
<dbReference type="OrthoDB" id="697544at2"/>
<evidence type="ECO:0000259" key="3">
    <source>
        <dbReference type="Pfam" id="PF16344"/>
    </source>
</evidence>
<dbReference type="GO" id="GO:0016989">
    <property type="term" value="F:sigma factor antagonist activity"/>
    <property type="evidence" value="ECO:0007669"/>
    <property type="project" value="TreeGrafter"/>
</dbReference>
<dbReference type="Gene3D" id="3.55.50.30">
    <property type="match status" value="1"/>
</dbReference>
<evidence type="ECO:0000313" key="4">
    <source>
        <dbReference type="EMBL" id="PRD47784.1"/>
    </source>
</evidence>
<evidence type="ECO:0000313" key="5">
    <source>
        <dbReference type="Proteomes" id="UP000239711"/>
    </source>
</evidence>
<evidence type="ECO:0000256" key="1">
    <source>
        <dbReference type="SAM" id="Phobius"/>
    </source>
</evidence>
<feature type="domain" description="FecR protein" evidence="2">
    <location>
        <begin position="131"/>
        <end position="214"/>
    </location>
</feature>
<dbReference type="Gene3D" id="2.60.120.1440">
    <property type="match status" value="1"/>
</dbReference>
<dbReference type="EMBL" id="PVBQ01000005">
    <property type="protein sequence ID" value="PRD47784.1"/>
    <property type="molecule type" value="Genomic_DNA"/>
</dbReference>
<dbReference type="PIRSF" id="PIRSF018266">
    <property type="entry name" value="FecR"/>
    <property type="match status" value="1"/>
</dbReference>
<keyword evidence="1" id="KW-0812">Transmembrane</keyword>
<gene>
    <name evidence="4" type="ORF">C5745_07665</name>
</gene>
<sequence>MRDAEKVLLIKYFNGLCNLEEKKSAQELLHADEAREFFLELCLEEWDEPLQESNNTKNTHALWKEKVRVQIHSKGEKPKKDRLPILRYAAMWAGIVLISTLALWQWQANNRSIQAEVSLIEKTNLQGTPVSYFLPDSSEVFLAGGSSVIYPQNFKGATREVKLEGEAFFQVTSDPDKPFIIHTGDISTQVLGTSFKISAFEKEDIKVEVATGKVSVYKMNDNAKQKLGILTAGLRLKYNHETGTVEQGTVAGTDLQQWTKGELIFDDEPLGSVARELERRYGVQIVCLDAKTSAYRVSTSFSQEAGVEQILRMLSKMGKFSFRKKTESNYELYKTK</sequence>
<reference evidence="4 5" key="1">
    <citation type="submission" date="2018-02" db="EMBL/GenBank/DDBJ databases">
        <title>The draft genome of Sphingobacterium sp. 5JN-11.</title>
        <authorList>
            <person name="Liu L."/>
            <person name="Li L."/>
            <person name="Liang L."/>
            <person name="Zhang X."/>
            <person name="Wang T."/>
        </authorList>
    </citation>
    <scope>NUCLEOTIDE SEQUENCE [LARGE SCALE GENOMIC DNA]</scope>
    <source>
        <strain evidence="4 5">5JN-11</strain>
    </source>
</reference>
<accession>A0A2S9J4V1</accession>